<evidence type="ECO:0000313" key="1">
    <source>
        <dbReference type="EMBL" id="RCX20875.1"/>
    </source>
</evidence>
<dbReference type="AlphaFoldDB" id="A0A369BHY3"/>
<protein>
    <submittedName>
        <fullName evidence="1">Uncharacterized protein</fullName>
    </submittedName>
</protein>
<dbReference type="OrthoDB" id="2087189at2"/>
<evidence type="ECO:0000313" key="2">
    <source>
        <dbReference type="Proteomes" id="UP000253034"/>
    </source>
</evidence>
<gene>
    <name evidence="1" type="ORF">DFR58_10177</name>
</gene>
<dbReference type="RefSeq" id="WP_114295829.1">
    <property type="nucleotide sequence ID" value="NZ_QPJT01000001.1"/>
</dbReference>
<comment type="caution">
    <text evidence="1">The sequence shown here is derived from an EMBL/GenBank/DDBJ whole genome shotgun (WGS) entry which is preliminary data.</text>
</comment>
<proteinExistence type="predicted"/>
<dbReference type="EMBL" id="QPJT01000001">
    <property type="protein sequence ID" value="RCX20875.1"/>
    <property type="molecule type" value="Genomic_DNA"/>
</dbReference>
<organism evidence="1 2">
    <name type="scientific">Anaerobacterium chartisolvens</name>
    <dbReference type="NCBI Taxonomy" id="1297424"/>
    <lineage>
        <taxon>Bacteria</taxon>
        <taxon>Bacillati</taxon>
        <taxon>Bacillota</taxon>
        <taxon>Clostridia</taxon>
        <taxon>Eubacteriales</taxon>
        <taxon>Oscillospiraceae</taxon>
        <taxon>Anaerobacterium</taxon>
    </lineage>
</organism>
<dbReference type="Proteomes" id="UP000253034">
    <property type="component" value="Unassembled WGS sequence"/>
</dbReference>
<name>A0A369BHY3_9FIRM</name>
<keyword evidence="2" id="KW-1185">Reference proteome</keyword>
<sequence>MVLKGRISTVDNYNRKARVVFEDRDNGITPEITIARDIGSLNINDMVAVVVFSDNMTDGLIISRF</sequence>
<accession>A0A369BHY3</accession>
<reference evidence="1 2" key="1">
    <citation type="submission" date="2018-07" db="EMBL/GenBank/DDBJ databases">
        <title>Genomic Encyclopedia of Type Strains, Phase IV (KMG-IV): sequencing the most valuable type-strain genomes for metagenomic binning, comparative biology and taxonomic classification.</title>
        <authorList>
            <person name="Goeker M."/>
        </authorList>
    </citation>
    <scope>NUCLEOTIDE SEQUENCE [LARGE SCALE GENOMIC DNA]</scope>
    <source>
        <strain evidence="1 2">DSM 27016</strain>
    </source>
</reference>